<dbReference type="AlphaFoldDB" id="F2BYF4"/>
<accession>F2BYF4</accession>
<evidence type="ECO:0000313" key="7">
    <source>
        <dbReference type="Proteomes" id="UP000003503"/>
    </source>
</evidence>
<organism evidence="6 7">
    <name type="scientific">Dialister micraerophilus DSM 19965</name>
    <dbReference type="NCBI Taxonomy" id="888062"/>
    <lineage>
        <taxon>Bacteria</taxon>
        <taxon>Bacillati</taxon>
        <taxon>Bacillota</taxon>
        <taxon>Negativicutes</taxon>
        <taxon>Veillonellales</taxon>
        <taxon>Veillonellaceae</taxon>
        <taxon>Dialister</taxon>
    </lineage>
</organism>
<evidence type="ECO:0000313" key="6">
    <source>
        <dbReference type="EMBL" id="EGF12475.1"/>
    </source>
</evidence>
<comment type="caution">
    <text evidence="6">The sequence shown here is derived from an EMBL/GenBank/DDBJ whole genome shotgun (WGS) entry which is preliminary data.</text>
</comment>
<dbReference type="Proteomes" id="UP000003503">
    <property type="component" value="Unassembled WGS sequence"/>
</dbReference>
<dbReference type="Pfam" id="PF04794">
    <property type="entry name" value="YdjC"/>
    <property type="match status" value="1"/>
</dbReference>
<dbReference type="GO" id="GO:0005975">
    <property type="term" value="P:carbohydrate metabolic process"/>
    <property type="evidence" value="ECO:0007669"/>
    <property type="project" value="InterPro"/>
</dbReference>
<keyword evidence="7" id="KW-1185">Reference proteome</keyword>
<dbReference type="HOGENOM" id="CLU_064244_2_0_9"/>
<dbReference type="GO" id="GO:0019213">
    <property type="term" value="F:deacetylase activity"/>
    <property type="evidence" value="ECO:0007669"/>
    <property type="project" value="TreeGrafter"/>
</dbReference>
<dbReference type="InterPro" id="IPR006879">
    <property type="entry name" value="YdjC-like"/>
</dbReference>
<dbReference type="GO" id="GO:0016787">
    <property type="term" value="F:hydrolase activity"/>
    <property type="evidence" value="ECO:0007669"/>
    <property type="project" value="UniProtKB-KW"/>
</dbReference>
<comment type="cofactor">
    <cofactor evidence="1">
        <name>Mg(2+)</name>
        <dbReference type="ChEBI" id="CHEBI:18420"/>
    </cofactor>
</comment>
<gene>
    <name evidence="6" type="ORF">HMPREF9083_1222</name>
</gene>
<name>F2BYF4_9FIRM</name>
<evidence type="ECO:0000256" key="2">
    <source>
        <dbReference type="ARBA" id="ARBA00022723"/>
    </source>
</evidence>
<evidence type="ECO:0000256" key="3">
    <source>
        <dbReference type="ARBA" id="ARBA00022801"/>
    </source>
</evidence>
<dbReference type="RefSeq" id="WP_007556497.1">
    <property type="nucleotide sequence ID" value="NZ_GL878519.1"/>
</dbReference>
<sequence length="285" mass="32741">MTKKLIVNADDLGIHYSVNEAVEQAFFDGILTSTSLIAGGNAYTDAVTKIRKMNRLGVGVHLTLVGDIKSVCSPHEVPSLTWEHGVFCHSYLDLIKRDLRGLINYQEVYEEWDSQILKIINEGIEVTHLDGHQHMHMWKSFFPITIELAKKYNIPCIRVPDENYFFGVKLKNIIRGMAKIGLSVLSKNNRKYLIKNNLKSNDWFWGMIYGGHFSEEHMLEAIDSLEEGVNEFMTHPSSDECAMEEEFKWGYHGERELYALLSNKVKEKIKNNHIELISYKDVGSK</sequence>
<dbReference type="PANTHER" id="PTHR31609">
    <property type="entry name" value="YDJC DEACETYLASE FAMILY MEMBER"/>
    <property type="match status" value="1"/>
</dbReference>
<keyword evidence="2" id="KW-0479">Metal-binding</keyword>
<dbReference type="SUPFAM" id="SSF88713">
    <property type="entry name" value="Glycoside hydrolase/deacetylase"/>
    <property type="match status" value="1"/>
</dbReference>
<protein>
    <submittedName>
        <fullName evidence="6">YdjC family protein</fullName>
    </submittedName>
</protein>
<keyword evidence="5" id="KW-0119">Carbohydrate metabolism</keyword>
<dbReference type="EMBL" id="AFBB01000025">
    <property type="protein sequence ID" value="EGF12475.1"/>
    <property type="molecule type" value="Genomic_DNA"/>
</dbReference>
<dbReference type="InterPro" id="IPR011330">
    <property type="entry name" value="Glyco_hydro/deAcase_b/a-brl"/>
</dbReference>
<keyword evidence="3" id="KW-0378">Hydrolase</keyword>
<dbReference type="eggNOG" id="COG3394">
    <property type="taxonomic scope" value="Bacteria"/>
</dbReference>
<evidence type="ECO:0000256" key="1">
    <source>
        <dbReference type="ARBA" id="ARBA00001946"/>
    </source>
</evidence>
<dbReference type="GO" id="GO:0046872">
    <property type="term" value="F:metal ion binding"/>
    <property type="evidence" value="ECO:0007669"/>
    <property type="project" value="UniProtKB-KW"/>
</dbReference>
<dbReference type="STRING" id="888062.HMPREF9083_1222"/>
<proteinExistence type="predicted"/>
<evidence type="ECO:0000256" key="5">
    <source>
        <dbReference type="ARBA" id="ARBA00023277"/>
    </source>
</evidence>
<reference evidence="6 7" key="1">
    <citation type="submission" date="2011-02" db="EMBL/GenBank/DDBJ databases">
        <authorList>
            <person name="Muzny D."/>
            <person name="Qin X."/>
            <person name="Deng J."/>
            <person name="Jiang H."/>
            <person name="Liu Y."/>
            <person name="Qu J."/>
            <person name="Song X.-Z."/>
            <person name="Zhang L."/>
            <person name="Thornton R."/>
            <person name="Coyle M."/>
            <person name="Francisco L."/>
            <person name="Jackson L."/>
            <person name="Javaid M."/>
            <person name="Korchina V."/>
            <person name="Kovar C."/>
            <person name="Mata R."/>
            <person name="Mathew T."/>
            <person name="Ngo R."/>
            <person name="Nguyen L."/>
            <person name="Nguyen N."/>
            <person name="Okwuonu G."/>
            <person name="Ongeri F."/>
            <person name="Pham C."/>
            <person name="Simmons D."/>
            <person name="Wilczek-Boney K."/>
            <person name="Hale W."/>
            <person name="Jakkamsetti A."/>
            <person name="Pham P."/>
            <person name="Ruth R."/>
            <person name="San Lucas F."/>
            <person name="Warren J."/>
            <person name="Zhang J."/>
            <person name="Zhao Z."/>
            <person name="Zhou C."/>
            <person name="Zhu D."/>
            <person name="Lee S."/>
            <person name="Bess C."/>
            <person name="Blankenburg K."/>
            <person name="Forbes L."/>
            <person name="Fu Q."/>
            <person name="Gubbala S."/>
            <person name="Hirani K."/>
            <person name="Jayaseelan J.C."/>
            <person name="Lara F."/>
            <person name="Munidasa M."/>
            <person name="Palculict T."/>
            <person name="Patil S."/>
            <person name="Pu L.-L."/>
            <person name="Saada N."/>
            <person name="Tang L."/>
            <person name="Weissenberger G."/>
            <person name="Zhu Y."/>
            <person name="Hemphill L."/>
            <person name="Shang Y."/>
            <person name="Youmans B."/>
            <person name="Ayvaz T."/>
            <person name="Ross M."/>
            <person name="Santibanez J."/>
            <person name="Aqrawi P."/>
            <person name="Gross S."/>
            <person name="Joshi V."/>
            <person name="Fowler G."/>
            <person name="Nazareth L."/>
            <person name="Reid J."/>
            <person name="Worley K."/>
            <person name="Petrosino J."/>
            <person name="Highlander S."/>
            <person name="Gibbs R."/>
        </authorList>
    </citation>
    <scope>NUCLEOTIDE SEQUENCE [LARGE SCALE GENOMIC DNA]</scope>
    <source>
        <strain evidence="6 7">DSM 19965</strain>
    </source>
</reference>
<keyword evidence="4" id="KW-0460">Magnesium</keyword>
<dbReference type="CDD" id="cd10808">
    <property type="entry name" value="YdjC"/>
    <property type="match status" value="1"/>
</dbReference>
<dbReference type="PANTHER" id="PTHR31609:SF1">
    <property type="entry name" value="CARBOHYDRATE DEACETYLASE"/>
    <property type="match status" value="1"/>
</dbReference>
<evidence type="ECO:0000256" key="4">
    <source>
        <dbReference type="ARBA" id="ARBA00022842"/>
    </source>
</evidence>
<dbReference type="Gene3D" id="3.20.20.370">
    <property type="entry name" value="Glycoside hydrolase/deacetylase"/>
    <property type="match status" value="1"/>
</dbReference>